<keyword evidence="4" id="KW-1185">Reference proteome</keyword>
<evidence type="ECO:0000313" key="4">
    <source>
        <dbReference type="Proteomes" id="UP000054396"/>
    </source>
</evidence>
<evidence type="ECO:0000259" key="2">
    <source>
        <dbReference type="Pfam" id="PF13539"/>
    </source>
</evidence>
<evidence type="ECO:0000313" key="3">
    <source>
        <dbReference type="EMBL" id="KUF12252.1"/>
    </source>
</evidence>
<dbReference type="Gene3D" id="3.30.1380.10">
    <property type="match status" value="1"/>
</dbReference>
<evidence type="ECO:0000256" key="1">
    <source>
        <dbReference type="SAM" id="SignalP"/>
    </source>
</evidence>
<dbReference type="AlphaFoldDB" id="A0A0W7WNX1"/>
<protein>
    <submittedName>
        <fullName evidence="3">Cytosolic protein</fullName>
    </submittedName>
</protein>
<dbReference type="SUPFAM" id="SSF55166">
    <property type="entry name" value="Hedgehog/DD-peptidase"/>
    <property type="match status" value="1"/>
</dbReference>
<accession>A0A0W7WNX1</accession>
<dbReference type="EMBL" id="LPXO01000001">
    <property type="protein sequence ID" value="KUF12252.1"/>
    <property type="molecule type" value="Genomic_DNA"/>
</dbReference>
<dbReference type="InterPro" id="IPR039561">
    <property type="entry name" value="Peptidase_M15C"/>
</dbReference>
<keyword evidence="1" id="KW-0732">Signal</keyword>
<organism evidence="3 4">
    <name type="scientific">Pseudoponticoccus marisrubri</name>
    <dbReference type="NCBI Taxonomy" id="1685382"/>
    <lineage>
        <taxon>Bacteria</taxon>
        <taxon>Pseudomonadati</taxon>
        <taxon>Pseudomonadota</taxon>
        <taxon>Alphaproteobacteria</taxon>
        <taxon>Rhodobacterales</taxon>
        <taxon>Roseobacteraceae</taxon>
        <taxon>Pseudoponticoccus</taxon>
    </lineage>
</organism>
<dbReference type="InterPro" id="IPR009045">
    <property type="entry name" value="Zn_M74/Hedgehog-like"/>
</dbReference>
<proteinExistence type="predicted"/>
<feature type="chain" id="PRO_5006936534" evidence="1">
    <location>
        <begin position="18"/>
        <end position="211"/>
    </location>
</feature>
<dbReference type="Proteomes" id="UP000054396">
    <property type="component" value="Unassembled WGS sequence"/>
</dbReference>
<dbReference type="STRING" id="1685382.AVJ23_00510"/>
<feature type="domain" description="Peptidase M15C" evidence="2">
    <location>
        <begin position="127"/>
        <end position="207"/>
    </location>
</feature>
<sequence>MRAFLFLCLAWPGLAPAGETGTVSEIPDAMWARMEGVSWHADLDCPAREALRLLDIPYTDFAGVAQSGQMIVAASHAEEVLEIFAEARAGGFRIARMQPVHMFFGKDDLSMQANNTSAFNCRLTTSGSRLSDHAFGTAIDINPVQNPFVTRTKTLPEAGAAYDSAEERAAGQMGVLVPGDAMITAFKARGWGWGGDWRSLKDYQHFSVSGR</sequence>
<comment type="caution">
    <text evidence="3">The sequence shown here is derived from an EMBL/GenBank/DDBJ whole genome shotgun (WGS) entry which is preliminary data.</text>
</comment>
<dbReference type="Pfam" id="PF13539">
    <property type="entry name" value="Peptidase_M15_4"/>
    <property type="match status" value="1"/>
</dbReference>
<feature type="signal peptide" evidence="1">
    <location>
        <begin position="1"/>
        <end position="17"/>
    </location>
</feature>
<reference evidence="3 4" key="1">
    <citation type="submission" date="2015-12" db="EMBL/GenBank/DDBJ databases">
        <authorList>
            <person name="Shamseldin A."/>
            <person name="Moawad H."/>
            <person name="Abd El-Rahim W.M."/>
            <person name="Sadowsky M.J."/>
        </authorList>
    </citation>
    <scope>NUCLEOTIDE SEQUENCE [LARGE SCALE GENOMIC DNA]</scope>
    <source>
        <strain evidence="3 4">SJ5A-1</strain>
    </source>
</reference>
<name>A0A0W7WNX1_9RHOB</name>
<dbReference type="GO" id="GO:0008233">
    <property type="term" value="F:peptidase activity"/>
    <property type="evidence" value="ECO:0007669"/>
    <property type="project" value="InterPro"/>
</dbReference>
<dbReference type="RefSeq" id="WP_058860202.1">
    <property type="nucleotide sequence ID" value="NZ_LPXO01000001.1"/>
</dbReference>
<dbReference type="OrthoDB" id="9799970at2"/>
<gene>
    <name evidence="3" type="ORF">AVJ23_00510</name>
</gene>